<dbReference type="RefSeq" id="WP_199470298.1">
    <property type="nucleotide sequence ID" value="NZ_JAEMNX010000035.1"/>
</dbReference>
<accession>A0A934N4B4</accession>
<proteinExistence type="predicted"/>
<dbReference type="InterPro" id="IPR003749">
    <property type="entry name" value="ThiS/MoaD-like"/>
</dbReference>
<dbReference type="Proteomes" id="UP000628710">
    <property type="component" value="Unassembled WGS sequence"/>
</dbReference>
<organism evidence="1 2">
    <name type="scientific">Marinomonas transparens</name>
    <dbReference type="NCBI Taxonomy" id="2795388"/>
    <lineage>
        <taxon>Bacteria</taxon>
        <taxon>Pseudomonadati</taxon>
        <taxon>Pseudomonadota</taxon>
        <taxon>Gammaproteobacteria</taxon>
        <taxon>Oceanospirillales</taxon>
        <taxon>Oceanospirillaceae</taxon>
        <taxon>Marinomonas</taxon>
    </lineage>
</organism>
<name>A0A934N4B4_9GAMM</name>
<dbReference type="SUPFAM" id="SSF54285">
    <property type="entry name" value="MoaD/ThiS"/>
    <property type="match status" value="1"/>
</dbReference>
<protein>
    <submittedName>
        <fullName evidence="1">MoaD/ThiS family protein</fullName>
    </submittedName>
</protein>
<dbReference type="Gene3D" id="3.10.20.30">
    <property type="match status" value="1"/>
</dbReference>
<dbReference type="AlphaFoldDB" id="A0A934N4B4"/>
<comment type="caution">
    <text evidence="1">The sequence shown here is derived from an EMBL/GenBank/DDBJ whole genome shotgun (WGS) entry which is preliminary data.</text>
</comment>
<evidence type="ECO:0000313" key="1">
    <source>
        <dbReference type="EMBL" id="MBJ7539903.1"/>
    </source>
</evidence>
<reference evidence="1" key="1">
    <citation type="submission" date="2020-12" db="EMBL/GenBank/DDBJ databases">
        <title>Marinomonas arctica sp. nov., a psychrotolerant bacterium isolated from the Arctic.</title>
        <authorList>
            <person name="Zhang Y."/>
        </authorList>
    </citation>
    <scope>NUCLEOTIDE SEQUENCE</scope>
    <source>
        <strain evidence="1">C1424</strain>
    </source>
</reference>
<dbReference type="InterPro" id="IPR016155">
    <property type="entry name" value="Mopterin_synth/thiamin_S_b"/>
</dbReference>
<keyword evidence="2" id="KW-1185">Reference proteome</keyword>
<dbReference type="Pfam" id="PF02597">
    <property type="entry name" value="ThiS"/>
    <property type="match status" value="1"/>
</dbReference>
<sequence>MINLKIATRLREIYEIPSGNYKLDNVVNITDVVFLMEEKHPGIKNDLILENGHIRPDVIFYLDGEPVEPEAVNTELSNVSTIRIVQAMAGG</sequence>
<dbReference type="InterPro" id="IPR012675">
    <property type="entry name" value="Beta-grasp_dom_sf"/>
</dbReference>
<dbReference type="EMBL" id="JAEMNX010000035">
    <property type="protein sequence ID" value="MBJ7539903.1"/>
    <property type="molecule type" value="Genomic_DNA"/>
</dbReference>
<evidence type="ECO:0000313" key="2">
    <source>
        <dbReference type="Proteomes" id="UP000628710"/>
    </source>
</evidence>
<gene>
    <name evidence="1" type="ORF">I8J31_19710</name>
</gene>
<dbReference type="CDD" id="cd17040">
    <property type="entry name" value="Ubl_MoaD_like"/>
    <property type="match status" value="1"/>
</dbReference>